<accession>A0A0V0H107</accession>
<dbReference type="AlphaFoldDB" id="A0A0V0H107"/>
<evidence type="ECO:0000256" key="1">
    <source>
        <dbReference type="SAM" id="MobiDB-lite"/>
    </source>
</evidence>
<proteinExistence type="predicted"/>
<feature type="region of interest" description="Disordered" evidence="1">
    <location>
        <begin position="1"/>
        <end position="55"/>
    </location>
</feature>
<name>A0A0V0H107_SOLCH</name>
<organism evidence="2">
    <name type="scientific">Solanum chacoense</name>
    <name type="common">Chaco potato</name>
    <dbReference type="NCBI Taxonomy" id="4108"/>
    <lineage>
        <taxon>Eukaryota</taxon>
        <taxon>Viridiplantae</taxon>
        <taxon>Streptophyta</taxon>
        <taxon>Embryophyta</taxon>
        <taxon>Tracheophyta</taxon>
        <taxon>Spermatophyta</taxon>
        <taxon>Magnoliopsida</taxon>
        <taxon>eudicotyledons</taxon>
        <taxon>Gunneridae</taxon>
        <taxon>Pentapetalae</taxon>
        <taxon>asterids</taxon>
        <taxon>lamiids</taxon>
        <taxon>Solanales</taxon>
        <taxon>Solanaceae</taxon>
        <taxon>Solanoideae</taxon>
        <taxon>Solaneae</taxon>
        <taxon>Solanum</taxon>
    </lineage>
</organism>
<reference evidence="2" key="1">
    <citation type="submission" date="2015-12" db="EMBL/GenBank/DDBJ databases">
        <title>Gene expression during late stages of embryo sac development: a critical building block for successful pollen-pistil interactions.</title>
        <authorList>
            <person name="Liu Y."/>
            <person name="Joly V."/>
            <person name="Sabar M."/>
            <person name="Matton D.P."/>
        </authorList>
    </citation>
    <scope>NUCLEOTIDE SEQUENCE</scope>
</reference>
<evidence type="ECO:0000313" key="2">
    <source>
        <dbReference type="EMBL" id="JAP14062.1"/>
    </source>
</evidence>
<dbReference type="EMBL" id="GEDG01027113">
    <property type="protein sequence ID" value="JAP14062.1"/>
    <property type="molecule type" value="Transcribed_RNA"/>
</dbReference>
<feature type="compositionally biased region" description="Basic residues" evidence="1">
    <location>
        <begin position="1"/>
        <end position="50"/>
    </location>
</feature>
<protein>
    <submittedName>
        <fullName evidence="2">Putative ovule protein</fullName>
    </submittedName>
</protein>
<sequence length="127" mass="15227">MLYKRRRHGNHHYGRRRGNHHDGHIHRHPHQNHHSFHTHHQNPSVHHHQNRQNQLHLQNRLRHLLPDQDVFLLLVDRLPRSSIRDKSKAGKAEPIPIGKFQFRRNSSAFETFNFLPSEKCPVKIDFG</sequence>